<feature type="binding site" evidence="8">
    <location>
        <begin position="202"/>
        <end position="204"/>
    </location>
    <ligand>
        <name>GTP</name>
        <dbReference type="ChEBI" id="CHEBI:37565"/>
    </ligand>
</feature>
<dbReference type="Proteomes" id="UP001500936">
    <property type="component" value="Unassembled WGS sequence"/>
</dbReference>
<proteinExistence type="inferred from homology"/>
<protein>
    <recommendedName>
        <fullName evidence="8">Probable molybdenum cofactor guanylyltransferase</fullName>
        <shortName evidence="8">MoCo guanylyltransferase</shortName>
        <ecNumber evidence="8">2.7.7.77</ecNumber>
    </recommendedName>
    <alternativeName>
        <fullName evidence="8">GTP:molybdopterin guanylyltransferase</fullName>
    </alternativeName>
    <alternativeName>
        <fullName evidence="8">Mo-MPT guanylyltransferase</fullName>
    </alternativeName>
    <alternativeName>
        <fullName evidence="8">Molybdopterin guanylyltransferase</fullName>
    </alternativeName>
    <alternativeName>
        <fullName evidence="8">Molybdopterin-guanine dinucleotide synthase</fullName>
        <shortName evidence="8">MGD synthase</shortName>
    </alternativeName>
</protein>
<sequence length="387" mass="42977">MTSDATTKPHTKHEKMARPSLGTFARTELAILGTPCGNIKKLAYELTQRLSEEATIAYVDADHKGEDTIETIPALSAGASLVFTDKITFKRFDLNRPLNDYQWKPLFNDYDLVLVNGNHFTASVQIAVIDPKKPLEKKLDRLTNVQLLLLKDTDTVPDYLQTHLGEKLSGMPVYRFDETEKIADWVQQFLKQQTAPLLGLVLTGGKSTRMGRDKAVLDYHGKPQREYASDLLAKYCQDVFWSVNAEQATALNGQSQLYISDSFLGLGPLGGILSAFRQRPDAAWLVVACDLPLLSEKSLDALVAGRNRSKMATAFLDSDNRFPEPLVSIWEPRAYPVLLQFLAMGHSCPRKALINSDIALLNAPDVQEFTNVNDPATLQVVSAQLRG</sequence>
<keyword evidence="4 8" id="KW-0547">Nucleotide-binding</keyword>
<evidence type="ECO:0000259" key="9">
    <source>
        <dbReference type="Pfam" id="PF12804"/>
    </source>
</evidence>
<evidence type="ECO:0000256" key="2">
    <source>
        <dbReference type="ARBA" id="ARBA00022679"/>
    </source>
</evidence>
<dbReference type="SUPFAM" id="SSF53448">
    <property type="entry name" value="Nucleotide-diphospho-sugar transferases"/>
    <property type="match status" value="1"/>
</dbReference>
<comment type="function">
    <text evidence="8">Transfers a GMP moiety from GTP to Mo-molybdopterin (Mo-MPT) cofactor (Moco or molybdenum cofactor) to form Mo-molybdopterin guanine dinucleotide (Mo-MGD) cofactor.</text>
</comment>
<comment type="similarity">
    <text evidence="8">Belongs to the MobA family.</text>
</comment>
<evidence type="ECO:0000256" key="3">
    <source>
        <dbReference type="ARBA" id="ARBA00022723"/>
    </source>
</evidence>
<feature type="binding site" evidence="8">
    <location>
        <position position="290"/>
    </location>
    <ligand>
        <name>Mg(2+)</name>
        <dbReference type="ChEBI" id="CHEBI:18420"/>
    </ligand>
</feature>
<dbReference type="Pfam" id="PF12804">
    <property type="entry name" value="NTP_transf_3"/>
    <property type="match status" value="1"/>
</dbReference>
<dbReference type="RefSeq" id="WP_345264011.1">
    <property type="nucleotide sequence ID" value="NZ_BAABHB010000001.1"/>
</dbReference>
<comment type="catalytic activity">
    <reaction evidence="8">
        <text>Mo-molybdopterin + GTP + H(+) = Mo-molybdopterin guanine dinucleotide + diphosphate</text>
        <dbReference type="Rhea" id="RHEA:34243"/>
        <dbReference type="ChEBI" id="CHEBI:15378"/>
        <dbReference type="ChEBI" id="CHEBI:33019"/>
        <dbReference type="ChEBI" id="CHEBI:37565"/>
        <dbReference type="ChEBI" id="CHEBI:71302"/>
        <dbReference type="ChEBI" id="CHEBI:71310"/>
        <dbReference type="EC" id="2.7.7.77"/>
    </reaction>
</comment>
<keyword evidence="2 8" id="KW-0808">Transferase</keyword>
<evidence type="ECO:0000256" key="7">
    <source>
        <dbReference type="ARBA" id="ARBA00023150"/>
    </source>
</evidence>
<evidence type="ECO:0000313" key="11">
    <source>
        <dbReference type="Proteomes" id="UP001500936"/>
    </source>
</evidence>
<name>A0ABP8JXK4_9BACT</name>
<accession>A0ABP8JXK4</accession>
<evidence type="ECO:0000313" key="10">
    <source>
        <dbReference type="EMBL" id="GAA4397508.1"/>
    </source>
</evidence>
<evidence type="ECO:0000256" key="8">
    <source>
        <dbReference type="HAMAP-Rule" id="MF_00316"/>
    </source>
</evidence>
<dbReference type="Gene3D" id="3.40.50.300">
    <property type="entry name" value="P-loop containing nucleotide triphosphate hydrolases"/>
    <property type="match status" value="1"/>
</dbReference>
<organism evidence="10 11">
    <name type="scientific">Nibrella viscosa</name>
    <dbReference type="NCBI Taxonomy" id="1084524"/>
    <lineage>
        <taxon>Bacteria</taxon>
        <taxon>Pseudomonadati</taxon>
        <taxon>Bacteroidota</taxon>
        <taxon>Cytophagia</taxon>
        <taxon>Cytophagales</taxon>
        <taxon>Spirosomataceae</taxon>
        <taxon>Nibrella</taxon>
    </lineage>
</organism>
<keyword evidence="7 8" id="KW-0501">Molybdenum cofactor biosynthesis</keyword>
<comment type="cofactor">
    <cofactor evidence="8">
        <name>Mg(2+)</name>
        <dbReference type="ChEBI" id="CHEBI:18420"/>
    </cofactor>
</comment>
<keyword evidence="3 8" id="KW-0479">Metal-binding</keyword>
<feature type="domain" description="MobA-like NTP transferase" evidence="9">
    <location>
        <begin position="199"/>
        <end position="343"/>
    </location>
</feature>
<dbReference type="InterPro" id="IPR029044">
    <property type="entry name" value="Nucleotide-diphossugar_trans"/>
</dbReference>
<keyword evidence="1 8" id="KW-0963">Cytoplasm</keyword>
<dbReference type="EMBL" id="BAABHB010000001">
    <property type="protein sequence ID" value="GAA4397508.1"/>
    <property type="molecule type" value="Genomic_DNA"/>
</dbReference>
<dbReference type="InterPro" id="IPR025877">
    <property type="entry name" value="MobA-like_NTP_Trfase"/>
</dbReference>
<dbReference type="CDD" id="cd02503">
    <property type="entry name" value="MobA"/>
    <property type="match status" value="1"/>
</dbReference>
<dbReference type="InterPro" id="IPR013482">
    <property type="entry name" value="Molybde_CF_guanTrfase"/>
</dbReference>
<reference evidence="11" key="1">
    <citation type="journal article" date="2019" name="Int. J. Syst. Evol. Microbiol.">
        <title>The Global Catalogue of Microorganisms (GCM) 10K type strain sequencing project: providing services to taxonomists for standard genome sequencing and annotation.</title>
        <authorList>
            <consortium name="The Broad Institute Genomics Platform"/>
            <consortium name="The Broad Institute Genome Sequencing Center for Infectious Disease"/>
            <person name="Wu L."/>
            <person name="Ma J."/>
        </authorList>
    </citation>
    <scope>NUCLEOTIDE SEQUENCE [LARGE SCALE GENOMIC DNA]</scope>
    <source>
        <strain evidence="11">JCM 17925</strain>
    </source>
</reference>
<evidence type="ECO:0000256" key="1">
    <source>
        <dbReference type="ARBA" id="ARBA00022490"/>
    </source>
</evidence>
<dbReference type="InterPro" id="IPR027417">
    <property type="entry name" value="P-loop_NTPase"/>
</dbReference>
<dbReference type="Gene3D" id="3.90.550.10">
    <property type="entry name" value="Spore Coat Polysaccharide Biosynthesis Protein SpsA, Chain A"/>
    <property type="match status" value="1"/>
</dbReference>
<comment type="caution">
    <text evidence="8">Lacks conserved residue(s) required for the propagation of feature annotation.</text>
</comment>
<dbReference type="HAMAP" id="MF_00316">
    <property type="entry name" value="MobA"/>
    <property type="match status" value="1"/>
</dbReference>
<feature type="binding site" evidence="8">
    <location>
        <position position="214"/>
    </location>
    <ligand>
        <name>GTP</name>
        <dbReference type="ChEBI" id="CHEBI:37565"/>
    </ligand>
</feature>
<gene>
    <name evidence="8" type="primary">mobA</name>
    <name evidence="10" type="ORF">GCM10023187_07050</name>
</gene>
<comment type="caution">
    <text evidence="10">The sequence shown here is derived from an EMBL/GenBank/DDBJ whole genome shotgun (WGS) entry which is preliminary data.</text>
</comment>
<evidence type="ECO:0000256" key="6">
    <source>
        <dbReference type="ARBA" id="ARBA00023134"/>
    </source>
</evidence>
<feature type="binding site" evidence="8">
    <location>
        <position position="261"/>
    </location>
    <ligand>
        <name>GTP</name>
        <dbReference type="ChEBI" id="CHEBI:37565"/>
    </ligand>
</feature>
<evidence type="ECO:0000256" key="5">
    <source>
        <dbReference type="ARBA" id="ARBA00022842"/>
    </source>
</evidence>
<dbReference type="PANTHER" id="PTHR19136:SF81">
    <property type="entry name" value="MOLYBDENUM COFACTOR GUANYLYLTRANSFERASE"/>
    <property type="match status" value="1"/>
</dbReference>
<keyword evidence="5 8" id="KW-0460">Magnesium</keyword>
<comment type="domain">
    <text evidence="8">The N-terminal domain determines nucleotide recognition and specific binding, while the C-terminal domain determines the specific binding to the target protein.</text>
</comment>
<keyword evidence="6 8" id="KW-0342">GTP-binding</keyword>
<feature type="binding site" evidence="8">
    <location>
        <position position="290"/>
    </location>
    <ligand>
        <name>GTP</name>
        <dbReference type="ChEBI" id="CHEBI:37565"/>
    </ligand>
</feature>
<comment type="subcellular location">
    <subcellularLocation>
        <location evidence="8">Cytoplasm</location>
    </subcellularLocation>
</comment>
<dbReference type="EC" id="2.7.7.77" evidence="8"/>
<dbReference type="PANTHER" id="PTHR19136">
    <property type="entry name" value="MOLYBDENUM COFACTOR GUANYLYLTRANSFERASE"/>
    <property type="match status" value="1"/>
</dbReference>
<keyword evidence="11" id="KW-1185">Reference proteome</keyword>
<evidence type="ECO:0000256" key="4">
    <source>
        <dbReference type="ARBA" id="ARBA00022741"/>
    </source>
</evidence>